<reference evidence="2 3" key="1">
    <citation type="submission" date="2016-07" db="EMBL/GenBank/DDBJ databases">
        <title>Pervasive Adenine N6-methylation of Active Genes in Fungi.</title>
        <authorList>
            <consortium name="DOE Joint Genome Institute"/>
            <person name="Mondo S.J."/>
            <person name="Dannebaum R.O."/>
            <person name="Kuo R.C."/>
            <person name="Labutti K."/>
            <person name="Haridas S."/>
            <person name="Kuo A."/>
            <person name="Salamov A."/>
            <person name="Ahrendt S.R."/>
            <person name="Lipzen A."/>
            <person name="Sullivan W."/>
            <person name="Andreopoulos W.B."/>
            <person name="Clum A."/>
            <person name="Lindquist E."/>
            <person name="Daum C."/>
            <person name="Ramamoorthy G.K."/>
            <person name="Gryganskyi A."/>
            <person name="Culley D."/>
            <person name="Magnuson J.K."/>
            <person name="James T.Y."/>
            <person name="O'Malley M.A."/>
            <person name="Stajich J.E."/>
            <person name="Spatafora J.W."/>
            <person name="Visel A."/>
            <person name="Grigoriev I.V."/>
        </authorList>
    </citation>
    <scope>NUCLEOTIDE SEQUENCE [LARGE SCALE GENOMIC DNA]</scope>
    <source>
        <strain evidence="2 3">PL171</strain>
    </source>
</reference>
<sequence length="352" mass="38463">MDDKWHSPSAAWASAALCFTTLPVCVYPIVVTARERSQLHNEGKHTSRLVPHLSNTFTLVFWLSIAACHVGLLVYSILAANETSEDCADGVPPDRGWATGVRNCFKGRFVTVIDLAEVILVAVYPITLLKVYIEIHSSSNAMTKLRRKLTRRAFTVIVCAVAMLTGSLLFTTVMDRLRLYIQPSAMSPTLRAVHEWGLEWQATSFSVWFAVLGREQLGISSTSTFKIFSTSSVPVLTGPGTPSATAAAARLRGCIRRLWIILLVVAIVLVVNIAIVGMTYVYSIGHVTTCVSGWVSTHIITMAFFSAKRLVREAVIARRQLPSEVGVGTVVTEWQETEAQQAKGCVKPLVGG</sequence>
<feature type="transmembrane region" description="Helical" evidence="1">
    <location>
        <begin position="294"/>
        <end position="311"/>
    </location>
</feature>
<evidence type="ECO:0000256" key="1">
    <source>
        <dbReference type="SAM" id="Phobius"/>
    </source>
</evidence>
<evidence type="ECO:0000313" key="2">
    <source>
        <dbReference type="EMBL" id="ORZ30790.1"/>
    </source>
</evidence>
<keyword evidence="3" id="KW-1185">Reference proteome</keyword>
<keyword evidence="1" id="KW-1133">Transmembrane helix</keyword>
<organism evidence="2 3">
    <name type="scientific">Catenaria anguillulae PL171</name>
    <dbReference type="NCBI Taxonomy" id="765915"/>
    <lineage>
        <taxon>Eukaryota</taxon>
        <taxon>Fungi</taxon>
        <taxon>Fungi incertae sedis</taxon>
        <taxon>Blastocladiomycota</taxon>
        <taxon>Blastocladiomycetes</taxon>
        <taxon>Blastocladiales</taxon>
        <taxon>Catenariaceae</taxon>
        <taxon>Catenaria</taxon>
    </lineage>
</organism>
<accession>A0A1Y2H881</accession>
<evidence type="ECO:0000313" key="3">
    <source>
        <dbReference type="Proteomes" id="UP000193411"/>
    </source>
</evidence>
<feature type="transmembrane region" description="Helical" evidence="1">
    <location>
        <begin position="12"/>
        <end position="33"/>
    </location>
</feature>
<feature type="transmembrane region" description="Helical" evidence="1">
    <location>
        <begin position="53"/>
        <end position="78"/>
    </location>
</feature>
<name>A0A1Y2H881_9FUNG</name>
<protein>
    <submittedName>
        <fullName evidence="2">Uncharacterized protein</fullName>
    </submittedName>
</protein>
<keyword evidence="1" id="KW-0472">Membrane</keyword>
<feature type="transmembrane region" description="Helical" evidence="1">
    <location>
        <begin position="153"/>
        <end position="173"/>
    </location>
</feature>
<proteinExistence type="predicted"/>
<dbReference type="EMBL" id="MCFL01000074">
    <property type="protein sequence ID" value="ORZ30790.1"/>
    <property type="molecule type" value="Genomic_DNA"/>
</dbReference>
<feature type="transmembrane region" description="Helical" evidence="1">
    <location>
        <begin position="193"/>
        <end position="212"/>
    </location>
</feature>
<feature type="transmembrane region" description="Helical" evidence="1">
    <location>
        <begin position="115"/>
        <end position="133"/>
    </location>
</feature>
<comment type="caution">
    <text evidence="2">The sequence shown here is derived from an EMBL/GenBank/DDBJ whole genome shotgun (WGS) entry which is preliminary data.</text>
</comment>
<gene>
    <name evidence="2" type="ORF">BCR44DRAFT_1443839</name>
</gene>
<feature type="transmembrane region" description="Helical" evidence="1">
    <location>
        <begin position="258"/>
        <end position="282"/>
    </location>
</feature>
<dbReference type="Proteomes" id="UP000193411">
    <property type="component" value="Unassembled WGS sequence"/>
</dbReference>
<keyword evidence="1" id="KW-0812">Transmembrane</keyword>
<dbReference type="AlphaFoldDB" id="A0A1Y2H881"/>